<feature type="non-terminal residue" evidence="4">
    <location>
        <position position="1"/>
    </location>
</feature>
<keyword evidence="5" id="KW-1185">Reference proteome</keyword>
<reference evidence="4 5" key="1">
    <citation type="submission" date="2013-10" db="EMBL/GenBank/DDBJ databases">
        <authorList>
            <consortium name="International Citrus Genome Consortium"/>
            <person name="Jenkins J."/>
            <person name="Schmutz J."/>
            <person name="Prochnik S."/>
            <person name="Rokhsar D."/>
            <person name="Gmitter F."/>
            <person name="Ollitrault P."/>
            <person name="Machado M."/>
            <person name="Talon M."/>
            <person name="Wincker P."/>
            <person name="Jaillon O."/>
            <person name="Morgante M."/>
        </authorList>
    </citation>
    <scope>NUCLEOTIDE SEQUENCE</scope>
    <source>
        <strain evidence="5">cv. Clemenules</strain>
    </source>
</reference>
<feature type="non-terminal residue" evidence="4">
    <location>
        <position position="111"/>
    </location>
</feature>
<feature type="domain" description="HTH myb-type" evidence="3">
    <location>
        <begin position="1"/>
        <end position="17"/>
    </location>
</feature>
<organism evidence="4 5">
    <name type="scientific">Citrus clementina</name>
    <name type="common">Clementine</name>
    <name type="synonym">Citrus deliciosa x Citrus sinensis</name>
    <dbReference type="NCBI Taxonomy" id="85681"/>
    <lineage>
        <taxon>Eukaryota</taxon>
        <taxon>Viridiplantae</taxon>
        <taxon>Streptophyta</taxon>
        <taxon>Embryophyta</taxon>
        <taxon>Tracheophyta</taxon>
        <taxon>Spermatophyta</taxon>
        <taxon>Magnoliopsida</taxon>
        <taxon>eudicotyledons</taxon>
        <taxon>Gunneridae</taxon>
        <taxon>Pentapetalae</taxon>
        <taxon>rosids</taxon>
        <taxon>malvids</taxon>
        <taxon>Sapindales</taxon>
        <taxon>Rutaceae</taxon>
        <taxon>Aurantioideae</taxon>
        <taxon>Citrus</taxon>
    </lineage>
</organism>
<dbReference type="InterPro" id="IPR015495">
    <property type="entry name" value="Myb_TF_plants"/>
</dbReference>
<proteinExistence type="predicted"/>
<dbReference type="Gramene" id="ESR55054">
    <property type="protein sequence ID" value="ESR55054"/>
    <property type="gene ID" value="CICLE_v10024440mg"/>
</dbReference>
<dbReference type="Gene3D" id="1.10.10.60">
    <property type="entry name" value="Homeodomain-like"/>
    <property type="match status" value="1"/>
</dbReference>
<accession>V4VQ00</accession>
<dbReference type="AlphaFoldDB" id="V4VQ00"/>
<sequence length="111" mass="12741">CGKSCRLRWVNYLRPNIKRGNISDQEEFSFDGVSTSEAYKDEKRRTTEKIIKAEDVNAREESKAKSIAKESNSDNIGSNNGFNVDVFFGFSNEDPLKLEWINRILEPDEGF</sequence>
<evidence type="ECO:0000313" key="4">
    <source>
        <dbReference type="EMBL" id="ESR55054.1"/>
    </source>
</evidence>
<dbReference type="GO" id="GO:0005634">
    <property type="term" value="C:nucleus"/>
    <property type="evidence" value="ECO:0007669"/>
    <property type="project" value="UniProtKB-SubCell"/>
</dbReference>
<dbReference type="PANTHER" id="PTHR10641:SF1387">
    <property type="entry name" value="OS08G0486300 PROTEIN"/>
    <property type="match status" value="1"/>
</dbReference>
<dbReference type="STRING" id="85681.V4VQ00"/>
<name>V4VQ00_CITCL</name>
<dbReference type="InterPro" id="IPR017930">
    <property type="entry name" value="Myb_dom"/>
</dbReference>
<comment type="subcellular location">
    <subcellularLocation>
        <location evidence="1">Nucleus</location>
    </subcellularLocation>
</comment>
<dbReference type="PROSITE" id="PS51294">
    <property type="entry name" value="HTH_MYB"/>
    <property type="match status" value="1"/>
</dbReference>
<gene>
    <name evidence="4" type="ORF">CICLE_v10024440mg</name>
</gene>
<dbReference type="KEGG" id="cic:CICLE_v10024440mg"/>
<evidence type="ECO:0000256" key="1">
    <source>
        <dbReference type="ARBA" id="ARBA00004123"/>
    </source>
</evidence>
<evidence type="ECO:0000256" key="2">
    <source>
        <dbReference type="ARBA" id="ARBA00023242"/>
    </source>
</evidence>
<evidence type="ECO:0000259" key="3">
    <source>
        <dbReference type="PROSITE" id="PS51294"/>
    </source>
</evidence>
<dbReference type="Proteomes" id="UP000030687">
    <property type="component" value="Unassembled WGS sequence"/>
</dbReference>
<dbReference type="InParanoid" id="V4VQ00"/>
<dbReference type="EMBL" id="KI536661">
    <property type="protein sequence ID" value="ESR55054.1"/>
    <property type="molecule type" value="Genomic_DNA"/>
</dbReference>
<dbReference type="PANTHER" id="PTHR10641">
    <property type="entry name" value="MYB FAMILY TRANSCRIPTION FACTOR"/>
    <property type="match status" value="1"/>
</dbReference>
<evidence type="ECO:0000313" key="5">
    <source>
        <dbReference type="Proteomes" id="UP000030687"/>
    </source>
</evidence>
<protein>
    <recommendedName>
        <fullName evidence="3">HTH myb-type domain-containing protein</fullName>
    </recommendedName>
</protein>
<keyword evidence="2" id="KW-0539">Nucleus</keyword>